<dbReference type="EMBL" id="CP031165">
    <property type="protein sequence ID" value="AXV05952.1"/>
    <property type="molecule type" value="Genomic_DNA"/>
</dbReference>
<dbReference type="KEGG" id="euz:DVS28_a1252"/>
<dbReference type="Proteomes" id="UP000264006">
    <property type="component" value="Chromosome"/>
</dbReference>
<gene>
    <name evidence="2" type="ORF">DVS28_a1252</name>
</gene>
<proteinExistence type="predicted"/>
<evidence type="ECO:0000313" key="3">
    <source>
        <dbReference type="Proteomes" id="UP000264006"/>
    </source>
</evidence>
<reference evidence="2 3" key="1">
    <citation type="submission" date="2018-09" db="EMBL/GenBank/DDBJ databases">
        <title>Complete genome sequence of Euzebya sp. DY32-46 isolated from seawater of Pacific Ocean.</title>
        <authorList>
            <person name="Xu L."/>
            <person name="Wu Y.-H."/>
            <person name="Xu X.-W."/>
        </authorList>
    </citation>
    <scope>NUCLEOTIDE SEQUENCE [LARGE SCALE GENOMIC DNA]</scope>
    <source>
        <strain evidence="2 3">DY32-46</strain>
    </source>
</reference>
<sequence>MCGAHAGQQEGWAIRSQTRPAGASPVRAIVLEVVTVAL</sequence>
<protein>
    <submittedName>
        <fullName evidence="2">Uncharacterized protein</fullName>
    </submittedName>
</protein>
<accession>A0A346XUQ5</accession>
<organism evidence="2 3">
    <name type="scientific">Euzebya pacifica</name>
    <dbReference type="NCBI Taxonomy" id="1608957"/>
    <lineage>
        <taxon>Bacteria</taxon>
        <taxon>Bacillati</taxon>
        <taxon>Actinomycetota</taxon>
        <taxon>Nitriliruptoria</taxon>
        <taxon>Euzebyales</taxon>
    </lineage>
</organism>
<evidence type="ECO:0000313" key="2">
    <source>
        <dbReference type="EMBL" id="AXV05952.1"/>
    </source>
</evidence>
<keyword evidence="3" id="KW-1185">Reference proteome</keyword>
<name>A0A346XUQ5_9ACTN</name>
<dbReference type="AlphaFoldDB" id="A0A346XUQ5"/>
<evidence type="ECO:0000256" key="1">
    <source>
        <dbReference type="SAM" id="MobiDB-lite"/>
    </source>
</evidence>
<feature type="region of interest" description="Disordered" evidence="1">
    <location>
        <begin position="1"/>
        <end position="23"/>
    </location>
</feature>